<evidence type="ECO:0000256" key="1">
    <source>
        <dbReference type="ARBA" id="ARBA00023002"/>
    </source>
</evidence>
<evidence type="ECO:0000256" key="3">
    <source>
        <dbReference type="RuleBase" id="RU003345"/>
    </source>
</evidence>
<dbReference type="InterPro" id="IPR015590">
    <property type="entry name" value="Aldehyde_DH_dom"/>
</dbReference>
<dbReference type="EMBL" id="BAABCN010000012">
    <property type="protein sequence ID" value="GAA3889328.1"/>
    <property type="molecule type" value="Genomic_DNA"/>
</dbReference>
<comment type="caution">
    <text evidence="5">The sequence shown here is derived from an EMBL/GenBank/DDBJ whole genome shotgun (WGS) entry which is preliminary data.</text>
</comment>
<feature type="domain" description="Aldehyde dehydrogenase" evidence="4">
    <location>
        <begin position="21"/>
        <end position="483"/>
    </location>
</feature>
<dbReference type="InterPro" id="IPR016163">
    <property type="entry name" value="Ald_DH_C"/>
</dbReference>
<reference evidence="6" key="1">
    <citation type="journal article" date="2019" name="Int. J. Syst. Evol. Microbiol.">
        <title>The Global Catalogue of Microorganisms (GCM) 10K type strain sequencing project: providing services to taxonomists for standard genome sequencing and annotation.</title>
        <authorList>
            <consortium name="The Broad Institute Genomics Platform"/>
            <consortium name="The Broad Institute Genome Sequencing Center for Infectious Disease"/>
            <person name="Wu L."/>
            <person name="Ma J."/>
        </authorList>
    </citation>
    <scope>NUCLEOTIDE SEQUENCE [LARGE SCALE GENOMIC DNA]</scope>
    <source>
        <strain evidence="6">JCM 17021</strain>
    </source>
</reference>
<name>A0ABP7KWX7_9MICO</name>
<dbReference type="Gene3D" id="3.40.605.10">
    <property type="entry name" value="Aldehyde Dehydrogenase, Chain A, domain 1"/>
    <property type="match status" value="1"/>
</dbReference>
<dbReference type="SUPFAM" id="SSF53720">
    <property type="entry name" value="ALDH-like"/>
    <property type="match status" value="1"/>
</dbReference>
<dbReference type="InterPro" id="IPR016162">
    <property type="entry name" value="Ald_DH_N"/>
</dbReference>
<dbReference type="Gene3D" id="3.40.309.10">
    <property type="entry name" value="Aldehyde Dehydrogenase, Chain A, domain 2"/>
    <property type="match status" value="1"/>
</dbReference>
<evidence type="ECO:0000256" key="2">
    <source>
        <dbReference type="PROSITE-ProRule" id="PRU10007"/>
    </source>
</evidence>
<dbReference type="PROSITE" id="PS00687">
    <property type="entry name" value="ALDEHYDE_DEHYDR_GLU"/>
    <property type="match status" value="1"/>
</dbReference>
<gene>
    <name evidence="5" type="ORF">GCM10022381_34030</name>
</gene>
<feature type="active site" evidence="2">
    <location>
        <position position="255"/>
    </location>
</feature>
<keyword evidence="1 3" id="KW-0560">Oxidoreductase</keyword>
<protein>
    <submittedName>
        <fullName evidence="5">Aldehyde dehydrogenase family protein</fullName>
    </submittedName>
</protein>
<organism evidence="5 6">
    <name type="scientific">Leifsonia kafniensis</name>
    <dbReference type="NCBI Taxonomy" id="475957"/>
    <lineage>
        <taxon>Bacteria</taxon>
        <taxon>Bacillati</taxon>
        <taxon>Actinomycetota</taxon>
        <taxon>Actinomycetes</taxon>
        <taxon>Micrococcales</taxon>
        <taxon>Microbacteriaceae</taxon>
        <taxon>Leifsonia</taxon>
    </lineage>
</organism>
<dbReference type="InterPro" id="IPR016161">
    <property type="entry name" value="Ald_DH/histidinol_DH"/>
</dbReference>
<evidence type="ECO:0000313" key="6">
    <source>
        <dbReference type="Proteomes" id="UP001501803"/>
    </source>
</evidence>
<keyword evidence="6" id="KW-1185">Reference proteome</keyword>
<dbReference type="PANTHER" id="PTHR11699">
    <property type="entry name" value="ALDEHYDE DEHYDROGENASE-RELATED"/>
    <property type="match status" value="1"/>
</dbReference>
<comment type="similarity">
    <text evidence="3">Belongs to the aldehyde dehydrogenase family.</text>
</comment>
<evidence type="ECO:0000313" key="5">
    <source>
        <dbReference type="EMBL" id="GAA3889328.1"/>
    </source>
</evidence>
<dbReference type="InterPro" id="IPR029510">
    <property type="entry name" value="Ald_DH_CS_GLU"/>
</dbReference>
<dbReference type="RefSeq" id="WP_345068871.1">
    <property type="nucleotide sequence ID" value="NZ_BAABCN010000012.1"/>
</dbReference>
<proteinExistence type="inferred from homology"/>
<dbReference type="Proteomes" id="UP001501803">
    <property type="component" value="Unassembled WGS sequence"/>
</dbReference>
<evidence type="ECO:0000259" key="4">
    <source>
        <dbReference type="Pfam" id="PF00171"/>
    </source>
</evidence>
<accession>A0ABP7KWX7</accession>
<sequence length="493" mass="51991">MADTLVAGTIDARMLIGGEWSAASNGALIETLNPATGAVLGTIPDATRSDVDRAVAAAHAAAGAWRRLAPVARAEMVNRLAAAVEARSEEFAALDSAENGSLLTEMRRDIAAGVSALRYFAGLALQVRGETLPGPTGEITYTTRVPFGVVGRIVPFNHPFMFAASKIAAPLVAGNTVVLKPSEFTSLSALLLADVANDILPVGVFNVVTGAGPESGDALVSHPNVHRIAFTGSVATGLAIQRRAAERMVKTVSLELGGKNPLVVFPDADLDTVVDAAVRGMNFTWQGQSCGSLSRNLVHASIYDEFVDRLAERVSALRPGLPDDPASQTGAIVNDRQLAKVLDYVRIGQEEGARLMTGGTRVVDGVLADGLFVRPAVFADVAIDSRLAQEEIFGPVLSVTRFSDEHDAIRMANATQFGLTASVFTQDLGIAHRFAESVDAGYVWVNEVSRHLPGAPYGGVKNSGIGREEDLGELLSYTQTKSIHITYAHGSLR</sequence>
<dbReference type="Pfam" id="PF00171">
    <property type="entry name" value="Aldedh"/>
    <property type="match status" value="1"/>
</dbReference>